<dbReference type="InterPro" id="IPR006569">
    <property type="entry name" value="CID_dom"/>
</dbReference>
<dbReference type="Gene3D" id="1.25.40.90">
    <property type="match status" value="2"/>
</dbReference>
<evidence type="ECO:0000259" key="2">
    <source>
        <dbReference type="PROSITE" id="PS51391"/>
    </source>
</evidence>
<feature type="compositionally biased region" description="Pro residues" evidence="1">
    <location>
        <begin position="287"/>
        <end position="296"/>
    </location>
</feature>
<feature type="region of interest" description="Disordered" evidence="1">
    <location>
        <begin position="188"/>
        <end position="233"/>
    </location>
</feature>
<dbReference type="Proteomes" id="UP000198372">
    <property type="component" value="Unassembled WGS sequence"/>
</dbReference>
<feature type="compositionally biased region" description="Low complexity" evidence="1">
    <location>
        <begin position="297"/>
        <end position="312"/>
    </location>
</feature>
<reference evidence="4" key="1">
    <citation type="submission" date="2016-09" db="EMBL/GenBank/DDBJ databases">
        <authorList>
            <person name="Jeantristanb JTB J.-T."/>
            <person name="Ricardo R."/>
        </authorList>
    </citation>
    <scope>NUCLEOTIDE SEQUENCE [LARGE SCALE GENOMIC DNA]</scope>
</reference>
<feature type="region of interest" description="Disordered" evidence="1">
    <location>
        <begin position="370"/>
        <end position="446"/>
    </location>
</feature>
<keyword evidence="4" id="KW-1185">Reference proteome</keyword>
<dbReference type="OrthoDB" id="79367at2759"/>
<dbReference type="SUPFAM" id="SSF48464">
    <property type="entry name" value="ENTH/VHS domain"/>
    <property type="match status" value="1"/>
</dbReference>
<evidence type="ECO:0000313" key="3">
    <source>
        <dbReference type="EMBL" id="SCV73267.1"/>
    </source>
</evidence>
<feature type="compositionally biased region" description="Low complexity" evidence="1">
    <location>
        <begin position="404"/>
        <end position="428"/>
    </location>
</feature>
<feature type="region of interest" description="Disordered" evidence="1">
    <location>
        <begin position="281"/>
        <end position="312"/>
    </location>
</feature>
<protein>
    <submittedName>
        <fullName evidence="3">BQ2448_7193 protein</fullName>
    </submittedName>
</protein>
<dbReference type="STRING" id="269621.A0A238FJ43"/>
<feature type="domain" description="CID" evidence="2">
    <location>
        <begin position="1"/>
        <end position="188"/>
    </location>
</feature>
<dbReference type="AlphaFoldDB" id="A0A238FJ43"/>
<dbReference type="InterPro" id="IPR008942">
    <property type="entry name" value="ENTH_VHS"/>
</dbReference>
<feature type="compositionally biased region" description="Pro residues" evidence="1">
    <location>
        <begin position="429"/>
        <end position="440"/>
    </location>
</feature>
<feature type="compositionally biased region" description="Pro residues" evidence="1">
    <location>
        <begin position="388"/>
        <end position="403"/>
    </location>
</feature>
<dbReference type="EMBL" id="FMSP01000018">
    <property type="protein sequence ID" value="SCV73267.1"/>
    <property type="molecule type" value="Genomic_DNA"/>
</dbReference>
<dbReference type="PROSITE" id="PS51391">
    <property type="entry name" value="CID"/>
    <property type="match status" value="1"/>
</dbReference>
<proteinExistence type="predicted"/>
<evidence type="ECO:0000256" key="1">
    <source>
        <dbReference type="SAM" id="MobiDB-lite"/>
    </source>
</evidence>
<gene>
    <name evidence="3" type="ORF">BQ2448_7193</name>
</gene>
<name>A0A238FJ43_9BASI</name>
<organism evidence="3 4">
    <name type="scientific">Microbotryum intermedium</name>
    <dbReference type="NCBI Taxonomy" id="269621"/>
    <lineage>
        <taxon>Eukaryota</taxon>
        <taxon>Fungi</taxon>
        <taxon>Dikarya</taxon>
        <taxon>Basidiomycota</taxon>
        <taxon>Pucciniomycotina</taxon>
        <taxon>Microbotryomycetes</taxon>
        <taxon>Microbotryales</taxon>
        <taxon>Microbotryaceae</taxon>
        <taxon>Microbotryum</taxon>
    </lineage>
</organism>
<sequence length="553" mass="58414">MATSTIDEFDRLVRHALTKSLSQSRVQAVVDSAMLNLHPDITLVASMLRHHRKATPPRKLPSLYLVDAIAREARKRAKRALKELSVSSSEPSTSTLASTTPDYASFMNELEGMLTKIVLDSWENGEQQHRVRHTVPGHIASEYDRLIPSLAFVNSQEKVRKILEIWQKGGVFSSPSLSRINTKITALDQQSASGGNGSAALSTSTTPPPTPPPGSDTHTAPEEPTSAPSGLPASVLALFGGQYDSTSTSSNISTTTKGQSKNALSIQDEVARAIAGAKSGVFLPNEPTCPSPPPPSSSISAPPGPSTTSTLPLKPSQFALVESLAKPASTTEPWSSSISYPALHSIDIPEARNELSLGSSLNTSSTWAPDRPSFYAPPPTGNASVVAPAPPPPPPGFKPPNFLPTPQLVPSSTSTSKHAPAPASAPALPSQPQPQPPPFDPTTFSALSPQSWSSLITFLRPTLFSHLKDRDPTMGEVMAFVQMMMVRQQQQQQMLAAAVMNGNGGGTAFVDGTDANGYGYASQTPMTMAMSIGVPSQSLPQPQTSYDTSSSIG</sequence>
<evidence type="ECO:0000313" key="4">
    <source>
        <dbReference type="Proteomes" id="UP000198372"/>
    </source>
</evidence>
<accession>A0A238FJ43</accession>